<dbReference type="InterPro" id="IPR050553">
    <property type="entry name" value="Thioredoxin_ResA/DsbE_sf"/>
</dbReference>
<dbReference type="SUPFAM" id="SSF52833">
    <property type="entry name" value="Thioredoxin-like"/>
    <property type="match status" value="1"/>
</dbReference>
<dbReference type="PROSITE" id="PS51257">
    <property type="entry name" value="PROKAR_LIPOPROTEIN"/>
    <property type="match status" value="1"/>
</dbReference>
<keyword evidence="7" id="KW-1185">Reference proteome</keyword>
<dbReference type="Pfam" id="PF13905">
    <property type="entry name" value="Thioredoxin_8"/>
    <property type="match status" value="1"/>
</dbReference>
<keyword evidence="2" id="KW-0201">Cytochrome c-type biogenesis</keyword>
<keyword evidence="4" id="KW-0676">Redox-active center</keyword>
<comment type="caution">
    <text evidence="6">The sequence shown here is derived from an EMBL/GenBank/DDBJ whole genome shotgun (WGS) entry which is preliminary data.</text>
</comment>
<evidence type="ECO:0000259" key="5">
    <source>
        <dbReference type="PROSITE" id="PS51352"/>
    </source>
</evidence>
<evidence type="ECO:0000256" key="3">
    <source>
        <dbReference type="ARBA" id="ARBA00023157"/>
    </source>
</evidence>
<dbReference type="InterPro" id="IPR012336">
    <property type="entry name" value="Thioredoxin-like_fold"/>
</dbReference>
<gene>
    <name evidence="6" type="ORF">DU428_09575</name>
</gene>
<dbReference type="GO" id="GO:0030313">
    <property type="term" value="C:cell envelope"/>
    <property type="evidence" value="ECO:0007669"/>
    <property type="project" value="UniProtKB-SubCell"/>
</dbReference>
<dbReference type="GO" id="GO:0017004">
    <property type="term" value="P:cytochrome complex assembly"/>
    <property type="evidence" value="ECO:0007669"/>
    <property type="project" value="UniProtKB-KW"/>
</dbReference>
<dbReference type="AlphaFoldDB" id="A0A368P3Z8"/>
<dbReference type="Proteomes" id="UP000252249">
    <property type="component" value="Unassembled WGS sequence"/>
</dbReference>
<dbReference type="InterPro" id="IPR013766">
    <property type="entry name" value="Thioredoxin_domain"/>
</dbReference>
<evidence type="ECO:0000313" key="6">
    <source>
        <dbReference type="EMBL" id="RCU57183.1"/>
    </source>
</evidence>
<dbReference type="CDD" id="cd02966">
    <property type="entry name" value="TlpA_like_family"/>
    <property type="match status" value="1"/>
</dbReference>
<proteinExistence type="predicted"/>
<evidence type="ECO:0000256" key="4">
    <source>
        <dbReference type="ARBA" id="ARBA00023284"/>
    </source>
</evidence>
<dbReference type="InterPro" id="IPR036249">
    <property type="entry name" value="Thioredoxin-like_sf"/>
</dbReference>
<dbReference type="PANTHER" id="PTHR42852:SF6">
    <property type="entry name" value="THIOL:DISULFIDE INTERCHANGE PROTEIN DSBE"/>
    <property type="match status" value="1"/>
</dbReference>
<dbReference type="OrthoDB" id="1098640at2"/>
<dbReference type="RefSeq" id="WP_072351273.1">
    <property type="nucleotide sequence ID" value="NZ_JAWVXR010000005.1"/>
</dbReference>
<evidence type="ECO:0000256" key="2">
    <source>
        <dbReference type="ARBA" id="ARBA00022748"/>
    </source>
</evidence>
<protein>
    <submittedName>
        <fullName evidence="6">TlpA family protein disulfide reductase</fullName>
    </submittedName>
</protein>
<evidence type="ECO:0000313" key="7">
    <source>
        <dbReference type="Proteomes" id="UP000252249"/>
    </source>
</evidence>
<dbReference type="PANTHER" id="PTHR42852">
    <property type="entry name" value="THIOL:DISULFIDE INTERCHANGE PROTEIN DSBE"/>
    <property type="match status" value="1"/>
</dbReference>
<keyword evidence="3" id="KW-1015">Disulfide bond</keyword>
<reference evidence="6 7" key="1">
    <citation type="submission" date="2018-07" db="EMBL/GenBank/DDBJ databases">
        <title>Oceanihabitans testaceum sp. nov., isolated from marine sediment.</title>
        <authorList>
            <person name="Li C.-M."/>
        </authorList>
    </citation>
    <scope>NUCLEOTIDE SEQUENCE [LARGE SCALE GENOMIC DNA]</scope>
    <source>
        <strain evidence="6 7">S9-10</strain>
    </source>
</reference>
<dbReference type="EMBL" id="QPIG01000003">
    <property type="protein sequence ID" value="RCU57183.1"/>
    <property type="molecule type" value="Genomic_DNA"/>
</dbReference>
<organism evidence="6 7">
    <name type="scientific">Oceanihabitans sediminis</name>
    <dbReference type="NCBI Taxonomy" id="1812012"/>
    <lineage>
        <taxon>Bacteria</taxon>
        <taxon>Pseudomonadati</taxon>
        <taxon>Bacteroidota</taxon>
        <taxon>Flavobacteriia</taxon>
        <taxon>Flavobacteriales</taxon>
        <taxon>Flavobacteriaceae</taxon>
        <taxon>Oceanihabitans</taxon>
    </lineage>
</organism>
<dbReference type="Gene3D" id="3.40.30.10">
    <property type="entry name" value="Glutaredoxin"/>
    <property type="match status" value="1"/>
</dbReference>
<accession>A0A368P3Z8</accession>
<sequence length="162" mass="18528">MKKYLIVLLVSALFLGCKEQTPTQFTDEALQDVLITLKGDEISFENILKKYEGKKILIDVWASWCGDCIKGMPKVKALQEENKEVVFLFLSADKTLESWKEGIEKYKVKGEHYFMPDGMKSVFSNSINVDWIPRYLIVDPQGNIKLFKAIKADDSKLLDALN</sequence>
<dbReference type="PROSITE" id="PS51352">
    <property type="entry name" value="THIOREDOXIN_2"/>
    <property type="match status" value="1"/>
</dbReference>
<comment type="subcellular location">
    <subcellularLocation>
        <location evidence="1">Cell envelope</location>
    </subcellularLocation>
</comment>
<name>A0A368P3Z8_9FLAO</name>
<evidence type="ECO:0000256" key="1">
    <source>
        <dbReference type="ARBA" id="ARBA00004196"/>
    </source>
</evidence>
<feature type="domain" description="Thioredoxin" evidence="5">
    <location>
        <begin position="23"/>
        <end position="162"/>
    </location>
</feature>